<keyword evidence="1" id="KW-0175">Coiled coil</keyword>
<evidence type="ECO:0008006" key="6">
    <source>
        <dbReference type="Google" id="ProtNLM"/>
    </source>
</evidence>
<evidence type="ECO:0000313" key="5">
    <source>
        <dbReference type="Proteomes" id="UP000617555"/>
    </source>
</evidence>
<sequence length="697" mass="79304">MGRRLTAGFGATVMCCCLTLFTSGALQAEENTRQSATTTDLEDKFYRQALYFYFAGDYGAALRQISLNRQRKGIDSDRSQLFEAGLQVAIGLHDQATQTLIRFEQNQANTTRHTSKTTSSASPGELLLIALLQLSEQQIDQGDIETAKLTLARITTLLPSYVEQYHVLSQLAYWPETPPLSAQVQQKSLTDETQPADSAAAYIALNQALLHMQQQEYDKAQPILVELKEQQWQPPEVNFWQRLFNPFAQPEIVDDNDELLPEVKDALLQQQAINDYAKLLLAQLYVTNKQYDLAYNELADFPEQSPYAESALFLFAYSAQQQQQFDMSFNLLTLLQQQYPYSNLAWQAALLTAKQVSEQQSLAQGLTLYQQAEQLYLQKMAEIKAFAETVSTINNVTDFATQSEAQQTTALTPKSDALALILTERFNTDAPWLKKALNDPQLVTDYHTLLNLDLLADNVQKQQANSQWLKSTLALNAQRQAKVIEQQKKLAYKELINNLNTQKQRIATIIEQAQAQQDAQVFADPNQQQWLNRINDSQNTLNRLAGQRNTDDEQQRLDRIKGVLQWQLQSTFPQRLWQHKQSLKQLTEQLTLLELQASRFSDLSNNPRLLADFEARQQQTQLDITAMQSNIGALRDKTDRDIRGKLSIFTQQQQYTLQQLLLTTRHQMASVLEQMSQADKRSNPIAPSIEPTSQGVR</sequence>
<feature type="chain" id="PRO_5045675390" description="Tetratricopeptide repeat protein" evidence="3">
    <location>
        <begin position="29"/>
        <end position="697"/>
    </location>
</feature>
<keyword evidence="5" id="KW-1185">Reference proteome</keyword>
<name>A0ABQ1IQ24_9GAMM</name>
<comment type="caution">
    <text evidence="4">The sequence shown here is derived from an EMBL/GenBank/DDBJ whole genome shotgun (WGS) entry which is preliminary data.</text>
</comment>
<keyword evidence="3" id="KW-0732">Signal</keyword>
<feature type="coiled-coil region" evidence="1">
    <location>
        <begin position="576"/>
        <end position="603"/>
    </location>
</feature>
<accession>A0ABQ1IQ24</accession>
<gene>
    <name evidence="4" type="ORF">GCM10011607_07610</name>
</gene>
<evidence type="ECO:0000313" key="4">
    <source>
        <dbReference type="EMBL" id="GGB49687.1"/>
    </source>
</evidence>
<reference evidence="5" key="1">
    <citation type="journal article" date="2019" name="Int. J. Syst. Evol. Microbiol.">
        <title>The Global Catalogue of Microorganisms (GCM) 10K type strain sequencing project: providing services to taxonomists for standard genome sequencing and annotation.</title>
        <authorList>
            <consortium name="The Broad Institute Genomics Platform"/>
            <consortium name="The Broad Institute Genome Sequencing Center for Infectious Disease"/>
            <person name="Wu L."/>
            <person name="Ma J."/>
        </authorList>
    </citation>
    <scope>NUCLEOTIDE SEQUENCE [LARGE SCALE GENOMIC DNA]</scope>
    <source>
        <strain evidence="5">CGMCC 1.15339</strain>
    </source>
</reference>
<feature type="signal peptide" evidence="3">
    <location>
        <begin position="1"/>
        <end position="28"/>
    </location>
</feature>
<organism evidence="4 5">
    <name type="scientific">Shewanella inventionis</name>
    <dbReference type="NCBI Taxonomy" id="1738770"/>
    <lineage>
        <taxon>Bacteria</taxon>
        <taxon>Pseudomonadati</taxon>
        <taxon>Pseudomonadota</taxon>
        <taxon>Gammaproteobacteria</taxon>
        <taxon>Alteromonadales</taxon>
        <taxon>Shewanellaceae</taxon>
        <taxon>Shewanella</taxon>
    </lineage>
</organism>
<dbReference type="Proteomes" id="UP000617555">
    <property type="component" value="Unassembled WGS sequence"/>
</dbReference>
<feature type="region of interest" description="Disordered" evidence="2">
    <location>
        <begin position="674"/>
        <end position="697"/>
    </location>
</feature>
<dbReference type="RefSeq" id="WP_188737122.1">
    <property type="nucleotide sequence ID" value="NZ_BMII01000005.1"/>
</dbReference>
<dbReference type="EMBL" id="BMII01000005">
    <property type="protein sequence ID" value="GGB49687.1"/>
    <property type="molecule type" value="Genomic_DNA"/>
</dbReference>
<evidence type="ECO:0000256" key="3">
    <source>
        <dbReference type="SAM" id="SignalP"/>
    </source>
</evidence>
<proteinExistence type="predicted"/>
<evidence type="ECO:0000256" key="2">
    <source>
        <dbReference type="SAM" id="MobiDB-lite"/>
    </source>
</evidence>
<evidence type="ECO:0000256" key="1">
    <source>
        <dbReference type="SAM" id="Coils"/>
    </source>
</evidence>
<protein>
    <recommendedName>
        <fullName evidence="6">Tetratricopeptide repeat protein</fullName>
    </recommendedName>
</protein>